<dbReference type="InterPro" id="IPR011042">
    <property type="entry name" value="6-blade_b-propeller_TolB-like"/>
</dbReference>
<protein>
    <submittedName>
        <fullName evidence="1">6-bladed beta-propeller</fullName>
    </submittedName>
</protein>
<comment type="caution">
    <text evidence="1">The sequence shown here is derived from an EMBL/GenBank/DDBJ whole genome shotgun (WGS) entry which is preliminary data.</text>
</comment>
<dbReference type="SUPFAM" id="SSF63829">
    <property type="entry name" value="Calcium-dependent phosphotriesterase"/>
    <property type="match status" value="1"/>
</dbReference>
<organism evidence="1 2">
    <name type="scientific">Terrimonas ginsenosidimutans</name>
    <dbReference type="NCBI Taxonomy" id="2908004"/>
    <lineage>
        <taxon>Bacteria</taxon>
        <taxon>Pseudomonadati</taxon>
        <taxon>Bacteroidota</taxon>
        <taxon>Chitinophagia</taxon>
        <taxon>Chitinophagales</taxon>
        <taxon>Chitinophagaceae</taxon>
        <taxon>Terrimonas</taxon>
    </lineage>
</organism>
<dbReference type="Gene3D" id="2.120.10.30">
    <property type="entry name" value="TolB, C-terminal domain"/>
    <property type="match status" value="1"/>
</dbReference>
<dbReference type="PANTHER" id="PTHR24104">
    <property type="entry name" value="E3 UBIQUITIN-PROTEIN LIGASE NHLRC1-RELATED"/>
    <property type="match status" value="1"/>
</dbReference>
<name>A0ABS9KX77_9BACT</name>
<gene>
    <name evidence="1" type="ORF">LZZ85_21800</name>
</gene>
<dbReference type="EMBL" id="JAKLTR010000016">
    <property type="protein sequence ID" value="MCG2616947.1"/>
    <property type="molecule type" value="Genomic_DNA"/>
</dbReference>
<accession>A0ABS9KX77</accession>
<reference evidence="1" key="1">
    <citation type="submission" date="2022-01" db="EMBL/GenBank/DDBJ databases">
        <authorList>
            <person name="Jo J.-H."/>
            <person name="Im W.-T."/>
        </authorList>
    </citation>
    <scope>NUCLEOTIDE SEQUENCE</scope>
    <source>
        <strain evidence="1">NA20</strain>
    </source>
</reference>
<dbReference type="Proteomes" id="UP001165367">
    <property type="component" value="Unassembled WGS sequence"/>
</dbReference>
<sequence>MKRKDFLKNTLAASAALAIPSVFNIISAQSRKGEIIGHGDYRYRVNREWGMLDKSVHPVKDCHEMVMDSRKRLIMITNETKNNILIYDKSGKLLDSWGSQFPGGHGLTLHNANGEEFLYITDYDLGEVYKTTLDGKILLTIRHPKFIGEYKDCDRFMPTETAIGPNGDIYIADGYGSQYILQYSPKGEFIRKFGGDSFIKDDKFKQAHGVALDTRDPANPVLICTDRVKNNFKRFTLDGKYLDSIYLPGAYMSRPVIDGENIYTGVCYSALKHHMLTMNSGFVMILDKNNKVVSNPGGTKPVYKKGKDEPELMMQAAPIFKHCHDVCVDDDKNLYICQWMADGTYPIKLERV</sequence>
<keyword evidence="2" id="KW-1185">Reference proteome</keyword>
<proteinExistence type="predicted"/>
<dbReference type="RefSeq" id="WP_237875484.1">
    <property type="nucleotide sequence ID" value="NZ_JAKLTR010000016.1"/>
</dbReference>
<evidence type="ECO:0000313" key="2">
    <source>
        <dbReference type="Proteomes" id="UP001165367"/>
    </source>
</evidence>
<dbReference type="InterPro" id="IPR050952">
    <property type="entry name" value="TRIM-NHL_E3_ligases"/>
</dbReference>
<evidence type="ECO:0000313" key="1">
    <source>
        <dbReference type="EMBL" id="MCG2616947.1"/>
    </source>
</evidence>
<dbReference type="PANTHER" id="PTHR24104:SF25">
    <property type="entry name" value="PROTEIN LIN-41"/>
    <property type="match status" value="1"/>
</dbReference>